<feature type="transmembrane region" description="Helical" evidence="13">
    <location>
        <begin position="21"/>
        <end position="44"/>
    </location>
</feature>
<keyword evidence="15" id="KW-1185">Reference proteome</keyword>
<feature type="transmembrane region" description="Helical" evidence="13">
    <location>
        <begin position="168"/>
        <end position="190"/>
    </location>
</feature>
<comment type="caution">
    <text evidence="14">The sequence shown here is derived from an EMBL/GenBank/DDBJ whole genome shotgun (WGS) entry which is preliminary data.</text>
</comment>
<accession>A0ABD3HNQ5</accession>
<evidence type="ECO:0000256" key="2">
    <source>
        <dbReference type="ARBA" id="ARBA00007263"/>
    </source>
</evidence>
<protein>
    <recommendedName>
        <fullName evidence="3">very-long-chain 3-oxoacyl-CoA synthase</fullName>
        <ecNumber evidence="3">2.3.1.199</ecNumber>
    </recommendedName>
</protein>
<dbReference type="Proteomes" id="UP001633002">
    <property type="component" value="Unassembled WGS sequence"/>
</dbReference>
<evidence type="ECO:0000256" key="5">
    <source>
        <dbReference type="ARBA" id="ARBA00022679"/>
    </source>
</evidence>
<keyword evidence="4" id="KW-0444">Lipid biosynthesis</keyword>
<organism evidence="14 15">
    <name type="scientific">Riccia sorocarpa</name>
    <dbReference type="NCBI Taxonomy" id="122646"/>
    <lineage>
        <taxon>Eukaryota</taxon>
        <taxon>Viridiplantae</taxon>
        <taxon>Streptophyta</taxon>
        <taxon>Embryophyta</taxon>
        <taxon>Marchantiophyta</taxon>
        <taxon>Marchantiopsida</taxon>
        <taxon>Marchantiidae</taxon>
        <taxon>Marchantiales</taxon>
        <taxon>Ricciaceae</taxon>
        <taxon>Riccia</taxon>
    </lineage>
</organism>
<evidence type="ECO:0000313" key="14">
    <source>
        <dbReference type="EMBL" id="KAL3693243.1"/>
    </source>
</evidence>
<evidence type="ECO:0000256" key="11">
    <source>
        <dbReference type="ARBA" id="ARBA00023160"/>
    </source>
</evidence>
<dbReference type="InterPro" id="IPR002076">
    <property type="entry name" value="ELO_fam"/>
</dbReference>
<keyword evidence="7" id="KW-0276">Fatty acid metabolism</keyword>
<evidence type="ECO:0000256" key="10">
    <source>
        <dbReference type="ARBA" id="ARBA00023136"/>
    </source>
</evidence>
<keyword evidence="5" id="KW-0808">Transferase</keyword>
<feature type="transmembrane region" description="Helical" evidence="13">
    <location>
        <begin position="202"/>
        <end position="220"/>
    </location>
</feature>
<comment type="similarity">
    <text evidence="2">Belongs to the ELO family.</text>
</comment>
<evidence type="ECO:0000256" key="4">
    <source>
        <dbReference type="ARBA" id="ARBA00022516"/>
    </source>
</evidence>
<dbReference type="PANTHER" id="PTHR11157:SF134">
    <property type="entry name" value="ELONGATION OF FATTY ACIDS PROTEIN 1-RELATED"/>
    <property type="match status" value="1"/>
</dbReference>
<dbReference type="EMBL" id="JBJQOH010000003">
    <property type="protein sequence ID" value="KAL3693243.1"/>
    <property type="molecule type" value="Genomic_DNA"/>
</dbReference>
<name>A0ABD3HNQ5_9MARC</name>
<evidence type="ECO:0000256" key="9">
    <source>
        <dbReference type="ARBA" id="ARBA00023098"/>
    </source>
</evidence>
<evidence type="ECO:0000313" key="15">
    <source>
        <dbReference type="Proteomes" id="UP001633002"/>
    </source>
</evidence>
<comment type="subcellular location">
    <subcellularLocation>
        <location evidence="1">Membrane</location>
        <topology evidence="1">Multi-pass membrane protein</topology>
    </subcellularLocation>
</comment>
<feature type="transmembrane region" description="Helical" evidence="13">
    <location>
        <begin position="136"/>
        <end position="156"/>
    </location>
</feature>
<dbReference type="GO" id="GO:0009922">
    <property type="term" value="F:fatty acid elongase activity"/>
    <property type="evidence" value="ECO:0007669"/>
    <property type="project" value="UniProtKB-EC"/>
</dbReference>
<evidence type="ECO:0000256" key="8">
    <source>
        <dbReference type="ARBA" id="ARBA00022989"/>
    </source>
</evidence>
<proteinExistence type="inferred from homology"/>
<reference evidence="14 15" key="1">
    <citation type="submission" date="2024-09" db="EMBL/GenBank/DDBJ databases">
        <title>Chromosome-scale assembly of Riccia sorocarpa.</title>
        <authorList>
            <person name="Paukszto L."/>
        </authorList>
    </citation>
    <scope>NUCLEOTIDE SEQUENCE [LARGE SCALE GENOMIC DNA]</scope>
    <source>
        <strain evidence="14">LP-2024</strain>
        <tissue evidence="14">Aerial parts of the thallus</tissue>
    </source>
</reference>
<evidence type="ECO:0000256" key="13">
    <source>
        <dbReference type="SAM" id="Phobius"/>
    </source>
</evidence>
<dbReference type="PANTHER" id="PTHR11157">
    <property type="entry name" value="FATTY ACID ACYL TRANSFERASE-RELATED"/>
    <property type="match status" value="1"/>
</dbReference>
<dbReference type="AlphaFoldDB" id="A0ABD3HNQ5"/>
<evidence type="ECO:0000256" key="3">
    <source>
        <dbReference type="ARBA" id="ARBA00012307"/>
    </source>
</evidence>
<sequence>MESAKWWMTEHPSVAKFRWTHGVTFAASYSFMTSAALGYLVLIFTLHSWMKRRPNPVSLGPIPVLHNIILSVGSLFMFVGCLQASALQTESSRWIWGKKPAWNWLLCFPRGTVSAGPVFFWSYIYYLSKFYELVDTIIALLTNTGVHVVMYTYYFLCSVGRPPAWKKLVTNLQIVQFVFSFVASIGTLWFHFRGEGCSGMGAWLFNAVFNASLLMLFLNFHGRQYRKRQRSDSEKEK</sequence>
<keyword evidence="8 13" id="KW-1133">Transmembrane helix</keyword>
<keyword evidence="10 13" id="KW-0472">Membrane</keyword>
<dbReference type="EC" id="2.3.1.199" evidence="3"/>
<evidence type="ECO:0000256" key="1">
    <source>
        <dbReference type="ARBA" id="ARBA00004141"/>
    </source>
</evidence>
<comment type="catalytic activity">
    <reaction evidence="12">
        <text>a very-long-chain acyl-CoA + malonyl-CoA + H(+) = a very-long-chain 3-oxoacyl-CoA + CO2 + CoA</text>
        <dbReference type="Rhea" id="RHEA:32727"/>
        <dbReference type="ChEBI" id="CHEBI:15378"/>
        <dbReference type="ChEBI" id="CHEBI:16526"/>
        <dbReference type="ChEBI" id="CHEBI:57287"/>
        <dbReference type="ChEBI" id="CHEBI:57384"/>
        <dbReference type="ChEBI" id="CHEBI:90725"/>
        <dbReference type="ChEBI" id="CHEBI:90736"/>
        <dbReference type="EC" id="2.3.1.199"/>
    </reaction>
</comment>
<keyword evidence="9" id="KW-0443">Lipid metabolism</keyword>
<evidence type="ECO:0000256" key="7">
    <source>
        <dbReference type="ARBA" id="ARBA00022832"/>
    </source>
</evidence>
<evidence type="ECO:0000256" key="12">
    <source>
        <dbReference type="ARBA" id="ARBA00047375"/>
    </source>
</evidence>
<feature type="transmembrane region" description="Helical" evidence="13">
    <location>
        <begin position="102"/>
        <end position="124"/>
    </location>
</feature>
<evidence type="ECO:0000256" key="6">
    <source>
        <dbReference type="ARBA" id="ARBA00022692"/>
    </source>
</evidence>
<feature type="transmembrane region" description="Helical" evidence="13">
    <location>
        <begin position="64"/>
        <end position="82"/>
    </location>
</feature>
<keyword evidence="6 13" id="KW-0812">Transmembrane</keyword>
<dbReference type="Pfam" id="PF01151">
    <property type="entry name" value="ELO"/>
    <property type="match status" value="1"/>
</dbReference>
<dbReference type="GO" id="GO:0016020">
    <property type="term" value="C:membrane"/>
    <property type="evidence" value="ECO:0007669"/>
    <property type="project" value="UniProtKB-SubCell"/>
</dbReference>
<keyword evidence="11" id="KW-0275">Fatty acid biosynthesis</keyword>
<gene>
    <name evidence="14" type="ORF">R1sor_006894</name>
</gene>
<dbReference type="GO" id="GO:0006633">
    <property type="term" value="P:fatty acid biosynthetic process"/>
    <property type="evidence" value="ECO:0007669"/>
    <property type="project" value="UniProtKB-KW"/>
</dbReference>